<keyword evidence="5" id="KW-0862">Zinc</keyword>
<keyword evidence="4" id="KW-0378">Hydrolase</keyword>
<organism evidence="9 10">
    <name type="scientific">Burkholderia cenocepacia</name>
    <dbReference type="NCBI Taxonomy" id="95486"/>
    <lineage>
        <taxon>Bacteria</taxon>
        <taxon>Pseudomonadati</taxon>
        <taxon>Pseudomonadota</taxon>
        <taxon>Betaproteobacteria</taxon>
        <taxon>Burkholderiales</taxon>
        <taxon>Burkholderiaceae</taxon>
        <taxon>Burkholderia</taxon>
        <taxon>Burkholderia cepacia complex</taxon>
    </lineage>
</organism>
<evidence type="ECO:0000256" key="8">
    <source>
        <dbReference type="ARBA" id="ARBA00023316"/>
    </source>
</evidence>
<dbReference type="GO" id="GO:0006508">
    <property type="term" value="P:proteolysis"/>
    <property type="evidence" value="ECO:0007669"/>
    <property type="project" value="UniProtKB-KW"/>
</dbReference>
<evidence type="ECO:0000256" key="3">
    <source>
        <dbReference type="ARBA" id="ARBA00022723"/>
    </source>
</evidence>
<reference evidence="9 10" key="1">
    <citation type="submission" date="2016-08" db="EMBL/GenBank/DDBJ databases">
        <authorList>
            <person name="Seilhamer J.J."/>
        </authorList>
    </citation>
    <scope>NUCLEOTIDE SEQUENCE [LARGE SCALE GENOMIC DNA]</scope>
    <source>
        <strain evidence="9 10">VC14762</strain>
    </source>
</reference>
<dbReference type="GO" id="GO:0046872">
    <property type="term" value="F:metal ion binding"/>
    <property type="evidence" value="ECO:0007669"/>
    <property type="project" value="UniProtKB-KW"/>
</dbReference>
<keyword evidence="8" id="KW-0961">Cell wall biogenesis/degradation</keyword>
<evidence type="ECO:0000256" key="6">
    <source>
        <dbReference type="ARBA" id="ARBA00022997"/>
    </source>
</evidence>
<dbReference type="GO" id="GO:0071555">
    <property type="term" value="P:cell wall organization"/>
    <property type="evidence" value="ECO:0007669"/>
    <property type="project" value="UniProtKB-KW"/>
</dbReference>
<evidence type="ECO:0000256" key="5">
    <source>
        <dbReference type="ARBA" id="ARBA00022833"/>
    </source>
</evidence>
<gene>
    <name evidence="9" type="ORF">A8E72_25180</name>
</gene>
<evidence type="ECO:0000313" key="10">
    <source>
        <dbReference type="Proteomes" id="UP000188543"/>
    </source>
</evidence>
<dbReference type="Proteomes" id="UP000188543">
    <property type="component" value="Unassembled WGS sequence"/>
</dbReference>
<keyword evidence="3" id="KW-0479">Metal-binding</keyword>
<dbReference type="Pfam" id="PF01427">
    <property type="entry name" value="Peptidase_M15"/>
    <property type="match status" value="1"/>
</dbReference>
<accession>A0A1V2VYB1</accession>
<comment type="catalytic activity">
    <reaction evidence="1">
        <text>D-alanyl-D-alanine + H2O = 2 D-alanine</text>
        <dbReference type="Rhea" id="RHEA:20661"/>
        <dbReference type="ChEBI" id="CHEBI:15377"/>
        <dbReference type="ChEBI" id="CHEBI:57416"/>
        <dbReference type="ChEBI" id="CHEBI:57822"/>
        <dbReference type="EC" id="3.4.13.22"/>
    </reaction>
</comment>
<keyword evidence="6" id="KW-0224">Dipeptidase</keyword>
<evidence type="ECO:0000256" key="1">
    <source>
        <dbReference type="ARBA" id="ARBA00001362"/>
    </source>
</evidence>
<proteinExistence type="predicted"/>
<dbReference type="SUPFAM" id="SSF55166">
    <property type="entry name" value="Hedgehog/DD-peptidase"/>
    <property type="match status" value="1"/>
</dbReference>
<dbReference type="Gene3D" id="3.30.1380.10">
    <property type="match status" value="1"/>
</dbReference>
<dbReference type="OrthoDB" id="9801430at2"/>
<dbReference type="PANTHER" id="PTHR43126:SF2">
    <property type="entry name" value="D-ALANYL-D-ALANINE DIPEPTIDASE"/>
    <property type="match status" value="1"/>
</dbReference>
<dbReference type="GO" id="GO:0160237">
    <property type="term" value="F:D-Ala-D-Ala dipeptidase activity"/>
    <property type="evidence" value="ECO:0007669"/>
    <property type="project" value="UniProtKB-EC"/>
</dbReference>
<dbReference type="InterPro" id="IPR000755">
    <property type="entry name" value="A_A_dipeptidase"/>
</dbReference>
<protein>
    <submittedName>
        <fullName evidence="9">D-alanyl-D-alanine dipeptidase</fullName>
    </submittedName>
</protein>
<dbReference type="EMBL" id="MUTJ01000079">
    <property type="protein sequence ID" value="ONU80443.1"/>
    <property type="molecule type" value="Genomic_DNA"/>
</dbReference>
<evidence type="ECO:0000313" key="9">
    <source>
        <dbReference type="EMBL" id="ONU80443.1"/>
    </source>
</evidence>
<sequence>MGCILDATDHESSGACYTHNPFISRPAARNRQLLIDALTRAGLTNYPSEWWHWSYGDRYWAVMQNESHAIYGPVDESLLDETSR</sequence>
<dbReference type="AlphaFoldDB" id="A0A1V2VYB1"/>
<dbReference type="PANTHER" id="PTHR43126">
    <property type="entry name" value="D-ALANYL-D-ALANINE DIPEPTIDASE"/>
    <property type="match status" value="1"/>
</dbReference>
<evidence type="ECO:0000256" key="7">
    <source>
        <dbReference type="ARBA" id="ARBA00023049"/>
    </source>
</evidence>
<dbReference type="RefSeq" id="WP_058903295.1">
    <property type="nucleotide sequence ID" value="NZ_CP019676.1"/>
</dbReference>
<dbReference type="GO" id="GO:0008237">
    <property type="term" value="F:metallopeptidase activity"/>
    <property type="evidence" value="ECO:0007669"/>
    <property type="project" value="UniProtKB-KW"/>
</dbReference>
<keyword evidence="2" id="KW-0645">Protease</keyword>
<keyword evidence="7" id="KW-0482">Metalloprotease</keyword>
<evidence type="ECO:0000256" key="2">
    <source>
        <dbReference type="ARBA" id="ARBA00022670"/>
    </source>
</evidence>
<dbReference type="InterPro" id="IPR009045">
    <property type="entry name" value="Zn_M74/Hedgehog-like"/>
</dbReference>
<evidence type="ECO:0000256" key="4">
    <source>
        <dbReference type="ARBA" id="ARBA00022801"/>
    </source>
</evidence>
<name>A0A1V2VYB1_9BURK</name>
<comment type="caution">
    <text evidence="9">The sequence shown here is derived from an EMBL/GenBank/DDBJ whole genome shotgun (WGS) entry which is preliminary data.</text>
</comment>